<name>A0A4P8MVI7_9CAUD</name>
<evidence type="ECO:0000256" key="1">
    <source>
        <dbReference type="SAM" id="MobiDB-lite"/>
    </source>
</evidence>
<evidence type="ECO:0000313" key="4">
    <source>
        <dbReference type="Proteomes" id="UP000302244"/>
    </source>
</evidence>
<dbReference type="CDD" id="cd00093">
    <property type="entry name" value="HTH_XRE"/>
    <property type="match status" value="1"/>
</dbReference>
<dbReference type="PROSITE" id="PS50943">
    <property type="entry name" value="HTH_CROC1"/>
    <property type="match status" value="1"/>
</dbReference>
<dbReference type="EMBL" id="MK759918">
    <property type="protein sequence ID" value="QCQ57820.1"/>
    <property type="molecule type" value="Genomic_DNA"/>
</dbReference>
<proteinExistence type="predicted"/>
<dbReference type="SUPFAM" id="SSF47413">
    <property type="entry name" value="lambda repressor-like DNA-binding domains"/>
    <property type="match status" value="1"/>
</dbReference>
<gene>
    <name evidence="3" type="ORF">B83_gp41</name>
</gene>
<dbReference type="InterPro" id="IPR001387">
    <property type="entry name" value="Cro/C1-type_HTH"/>
</dbReference>
<dbReference type="Proteomes" id="UP000302244">
    <property type="component" value="Segment"/>
</dbReference>
<dbReference type="Gene3D" id="1.10.260.40">
    <property type="entry name" value="lambda repressor-like DNA-binding domains"/>
    <property type="match status" value="1"/>
</dbReference>
<dbReference type="Pfam" id="PF01381">
    <property type="entry name" value="HTH_3"/>
    <property type="match status" value="1"/>
</dbReference>
<keyword evidence="4" id="KW-1185">Reference proteome</keyword>
<reference evidence="3 4" key="1">
    <citation type="submission" date="2019-04" db="EMBL/GenBank/DDBJ databases">
        <title>Bacillus phage vB_BtS_B83 previously designated as a plasmid may represent new Siphoviridae genus.</title>
        <authorList>
            <person name="Piligrimova E."/>
            <person name="Kazantseva O."/>
            <person name="Zagorodny V."/>
            <person name="Shadrin A."/>
        </authorList>
    </citation>
    <scope>NUCLEOTIDE SEQUENCE [LARGE SCALE GENOMIC DNA]</scope>
</reference>
<dbReference type="SMART" id="SM00530">
    <property type="entry name" value="HTH_XRE"/>
    <property type="match status" value="1"/>
</dbReference>
<evidence type="ECO:0000313" key="3">
    <source>
        <dbReference type="EMBL" id="QCQ57820.1"/>
    </source>
</evidence>
<dbReference type="InterPro" id="IPR010982">
    <property type="entry name" value="Lambda_DNA-bd_dom_sf"/>
</dbReference>
<protein>
    <submittedName>
        <fullName evidence="3">XRE-family transcriptional regulator</fullName>
    </submittedName>
</protein>
<sequence>MNNTDKDKHSISQNSDQHVDFSEDRKAEKEKGFIPSRVRYLRKKHKLKVDEICKYVDVARSTYTNYEQGHRTPPPDKMAKLVEILKTTPNYLSGYSDIEEPLNDNLRAILAATNLNWDGQKLTSQQKEQIANIISGYFQTISPK</sequence>
<dbReference type="GO" id="GO:0003677">
    <property type="term" value="F:DNA binding"/>
    <property type="evidence" value="ECO:0007669"/>
    <property type="project" value="InterPro"/>
</dbReference>
<feature type="compositionally biased region" description="Basic and acidic residues" evidence="1">
    <location>
        <begin position="17"/>
        <end position="29"/>
    </location>
</feature>
<feature type="compositionally biased region" description="Basic and acidic residues" evidence="1">
    <location>
        <begin position="1"/>
        <end position="10"/>
    </location>
</feature>
<evidence type="ECO:0000259" key="2">
    <source>
        <dbReference type="PROSITE" id="PS50943"/>
    </source>
</evidence>
<accession>A0A4P8MVI7</accession>
<feature type="region of interest" description="Disordered" evidence="1">
    <location>
        <begin position="1"/>
        <end position="29"/>
    </location>
</feature>
<feature type="domain" description="HTH cro/C1-type" evidence="2">
    <location>
        <begin position="38"/>
        <end position="92"/>
    </location>
</feature>
<organism evidence="3 4">
    <name type="scientific">Bacillus phage vB_BtS_B83</name>
    <dbReference type="NCBI Taxonomy" id="2565501"/>
    <lineage>
        <taxon>Viruses</taxon>
        <taxon>Duplodnaviria</taxon>
        <taxon>Heunggongvirae</taxon>
        <taxon>Uroviricota</taxon>
        <taxon>Caudoviricetes</taxon>
        <taxon>Skryabinvirinae</taxon>
        <taxon>Pushchinovirus</taxon>
        <taxon>Pushchinovirus B83</taxon>
    </lineage>
</organism>